<keyword evidence="3" id="KW-1185">Reference proteome</keyword>
<feature type="chain" id="PRO_5005809939" evidence="1">
    <location>
        <begin position="20"/>
        <end position="70"/>
    </location>
</feature>
<dbReference type="STRING" id="313367.JSE7799_02580"/>
<keyword evidence="1" id="KW-0732">Signal</keyword>
<accession>A0A0M7BDI1</accession>
<evidence type="ECO:0000313" key="2">
    <source>
        <dbReference type="EMBL" id="CUH39852.1"/>
    </source>
</evidence>
<reference evidence="2 3" key="1">
    <citation type="submission" date="2015-09" db="EMBL/GenBank/DDBJ databases">
        <authorList>
            <person name="Jackson K.R."/>
            <person name="Lunt B.L."/>
            <person name="Fisher J.N.B."/>
            <person name="Gardner A.V."/>
            <person name="Bailey M.E."/>
            <person name="Deus L.M."/>
            <person name="Earl A.S."/>
            <person name="Gibby P.D."/>
            <person name="Hartmann K.A."/>
            <person name="Liu J.E."/>
            <person name="Manci A.M."/>
            <person name="Nielsen D.A."/>
            <person name="Solomon M.B."/>
            <person name="Breakwell D.P."/>
            <person name="Burnett S.H."/>
            <person name="Grose J.H."/>
        </authorList>
    </citation>
    <scope>NUCLEOTIDE SEQUENCE [LARGE SCALE GENOMIC DNA]</scope>
    <source>
        <strain evidence="2 3">CECT 7799</strain>
    </source>
</reference>
<name>A0A0M7BDI1_9RHOB</name>
<gene>
    <name evidence="2" type="ORF">JSE7799_02580</name>
</gene>
<evidence type="ECO:0000313" key="3">
    <source>
        <dbReference type="Proteomes" id="UP000049455"/>
    </source>
</evidence>
<dbReference type="AlphaFoldDB" id="A0A0M7BDI1"/>
<dbReference type="Proteomes" id="UP000049455">
    <property type="component" value="Unassembled WGS sequence"/>
</dbReference>
<dbReference type="EMBL" id="CYPR01000171">
    <property type="protein sequence ID" value="CUH39852.1"/>
    <property type="molecule type" value="Genomic_DNA"/>
</dbReference>
<evidence type="ECO:0000256" key="1">
    <source>
        <dbReference type="SAM" id="SignalP"/>
    </source>
</evidence>
<organism evidence="2 3">
    <name type="scientific">Jannaschia seosinensis</name>
    <dbReference type="NCBI Taxonomy" id="313367"/>
    <lineage>
        <taxon>Bacteria</taxon>
        <taxon>Pseudomonadati</taxon>
        <taxon>Pseudomonadota</taxon>
        <taxon>Alphaproteobacteria</taxon>
        <taxon>Rhodobacterales</taxon>
        <taxon>Roseobacteraceae</taxon>
        <taxon>Jannaschia</taxon>
    </lineage>
</organism>
<sequence length="70" mass="7151">MRKTILANAAMLGLVGAVAAQEALKLVTLLTAPEPQTQLMAMAPTMQAAQQGTHILLSAPAGDIALVDTP</sequence>
<proteinExistence type="predicted"/>
<feature type="signal peptide" evidence="1">
    <location>
        <begin position="1"/>
        <end position="19"/>
    </location>
</feature>
<dbReference type="RefSeq" id="WP_245624884.1">
    <property type="nucleotide sequence ID" value="NZ_CYPR01000171.1"/>
</dbReference>
<protein>
    <submittedName>
        <fullName evidence="2">Uncharacterized protein</fullName>
    </submittedName>
</protein>